<feature type="active site" description="Nucleophile" evidence="7">
    <location>
        <position position="148"/>
    </location>
</feature>
<dbReference type="PROSITE" id="PS52029">
    <property type="entry name" value="LD_TPASE"/>
    <property type="match status" value="1"/>
</dbReference>
<dbReference type="InterPro" id="IPR005490">
    <property type="entry name" value="LD_TPept_cat_dom"/>
</dbReference>
<dbReference type="KEGG" id="schy:GVO57_05950"/>
<evidence type="ECO:0000256" key="7">
    <source>
        <dbReference type="PROSITE-ProRule" id="PRU01373"/>
    </source>
</evidence>
<feature type="domain" description="L,D-TPase catalytic" evidence="8">
    <location>
        <begin position="14"/>
        <end position="174"/>
    </location>
</feature>
<keyword evidence="4 7" id="KW-0133">Cell shape</keyword>
<evidence type="ECO:0000259" key="8">
    <source>
        <dbReference type="PROSITE" id="PS52029"/>
    </source>
</evidence>
<dbReference type="PANTHER" id="PTHR41533:SF2">
    <property type="entry name" value="BLR7131 PROTEIN"/>
    <property type="match status" value="1"/>
</dbReference>
<keyword evidence="10" id="KW-1185">Reference proteome</keyword>
<gene>
    <name evidence="9" type="ORF">GVO57_05950</name>
</gene>
<evidence type="ECO:0000256" key="2">
    <source>
        <dbReference type="ARBA" id="ARBA00005992"/>
    </source>
</evidence>
<dbReference type="RefSeq" id="WP_160592387.1">
    <property type="nucleotide sequence ID" value="NZ_CP047895.1"/>
</dbReference>
<dbReference type="AlphaFoldDB" id="A0A7Z2NW24"/>
<name>A0A7Z2NW24_9SPHN</name>
<dbReference type="GO" id="GO:0009252">
    <property type="term" value="P:peptidoglycan biosynthetic process"/>
    <property type="evidence" value="ECO:0007669"/>
    <property type="project" value="UniProtKB-UniPathway"/>
</dbReference>
<comment type="similarity">
    <text evidence="2">Belongs to the YkuD family.</text>
</comment>
<dbReference type="CDD" id="cd16913">
    <property type="entry name" value="YkuD_like"/>
    <property type="match status" value="1"/>
</dbReference>
<evidence type="ECO:0000256" key="5">
    <source>
        <dbReference type="ARBA" id="ARBA00022984"/>
    </source>
</evidence>
<dbReference type="UniPathway" id="UPA00219"/>
<dbReference type="GO" id="GO:0016740">
    <property type="term" value="F:transferase activity"/>
    <property type="evidence" value="ECO:0007669"/>
    <property type="project" value="UniProtKB-KW"/>
</dbReference>
<dbReference type="Proteomes" id="UP000464468">
    <property type="component" value="Chromosome"/>
</dbReference>
<evidence type="ECO:0000256" key="4">
    <source>
        <dbReference type="ARBA" id="ARBA00022960"/>
    </source>
</evidence>
<dbReference type="Gene3D" id="2.40.440.10">
    <property type="entry name" value="L,D-transpeptidase catalytic domain-like"/>
    <property type="match status" value="1"/>
</dbReference>
<sequence length="228" mass="24914">MERWRWLPRDLGARHLLVNVPGFTLDLVEGGRVTARHRVIVGRTQTPTPQFGAEVTGVILNPWWDVPASIVAESVGALIRRNPDGARARGYVWQSDAAGHLRVRQAPGPANSLGLMKLVMPNPFSIFVHDTPAKPLFARPVRALSHGCIRTENPLDLAAMLTGLNRDEIDARIAPGETARLPAPPLPIYIVYLTATAEDGTGIRLLPDIYRRDELVAAQLADRGAPPD</sequence>
<dbReference type="EMBL" id="CP047895">
    <property type="protein sequence ID" value="QHL90459.1"/>
    <property type="molecule type" value="Genomic_DNA"/>
</dbReference>
<dbReference type="InterPro" id="IPR038063">
    <property type="entry name" value="Transpep_catalytic_dom"/>
</dbReference>
<reference evidence="9 10" key="1">
    <citation type="submission" date="2020-01" db="EMBL/GenBank/DDBJ databases">
        <title>Sphingomonas sp. C33 whole genome sequece.</title>
        <authorList>
            <person name="Park C."/>
        </authorList>
    </citation>
    <scope>NUCLEOTIDE SEQUENCE [LARGE SCALE GENOMIC DNA]</scope>
    <source>
        <strain evidence="9 10">C33</strain>
    </source>
</reference>
<organism evidence="9 10">
    <name type="scientific">Sphingomonas changnyeongensis</name>
    <dbReference type="NCBI Taxonomy" id="2698679"/>
    <lineage>
        <taxon>Bacteria</taxon>
        <taxon>Pseudomonadati</taxon>
        <taxon>Pseudomonadota</taxon>
        <taxon>Alphaproteobacteria</taxon>
        <taxon>Sphingomonadales</taxon>
        <taxon>Sphingomonadaceae</taxon>
        <taxon>Sphingomonas</taxon>
    </lineage>
</organism>
<keyword evidence="3" id="KW-0808">Transferase</keyword>
<dbReference type="GO" id="GO:0004180">
    <property type="term" value="F:carboxypeptidase activity"/>
    <property type="evidence" value="ECO:0007669"/>
    <property type="project" value="UniProtKB-ARBA"/>
</dbReference>
<keyword evidence="5 7" id="KW-0573">Peptidoglycan synthesis</keyword>
<evidence type="ECO:0000313" key="10">
    <source>
        <dbReference type="Proteomes" id="UP000464468"/>
    </source>
</evidence>
<evidence type="ECO:0000313" key="9">
    <source>
        <dbReference type="EMBL" id="QHL90459.1"/>
    </source>
</evidence>
<dbReference type="GO" id="GO:0071555">
    <property type="term" value="P:cell wall organization"/>
    <property type="evidence" value="ECO:0007669"/>
    <property type="project" value="UniProtKB-UniRule"/>
</dbReference>
<evidence type="ECO:0000256" key="1">
    <source>
        <dbReference type="ARBA" id="ARBA00004752"/>
    </source>
</evidence>
<evidence type="ECO:0000256" key="3">
    <source>
        <dbReference type="ARBA" id="ARBA00022679"/>
    </source>
</evidence>
<comment type="pathway">
    <text evidence="1 7">Cell wall biogenesis; peptidoglycan biosynthesis.</text>
</comment>
<dbReference type="Pfam" id="PF03734">
    <property type="entry name" value="YkuD"/>
    <property type="match status" value="1"/>
</dbReference>
<evidence type="ECO:0000256" key="6">
    <source>
        <dbReference type="ARBA" id="ARBA00023316"/>
    </source>
</evidence>
<keyword evidence="6 7" id="KW-0961">Cell wall biogenesis/degradation</keyword>
<dbReference type="GO" id="GO:0008360">
    <property type="term" value="P:regulation of cell shape"/>
    <property type="evidence" value="ECO:0007669"/>
    <property type="project" value="UniProtKB-UniRule"/>
</dbReference>
<feature type="active site" description="Proton donor/acceptor" evidence="7">
    <location>
        <position position="129"/>
    </location>
</feature>
<proteinExistence type="inferred from homology"/>
<protein>
    <submittedName>
        <fullName evidence="9">L,D-transpeptidase family protein</fullName>
    </submittedName>
</protein>
<dbReference type="PANTHER" id="PTHR41533">
    <property type="entry name" value="L,D-TRANSPEPTIDASE HI_1667-RELATED"/>
    <property type="match status" value="1"/>
</dbReference>
<dbReference type="SUPFAM" id="SSF141523">
    <property type="entry name" value="L,D-transpeptidase catalytic domain-like"/>
    <property type="match status" value="1"/>
</dbReference>
<accession>A0A7Z2NW24</accession>
<dbReference type="InterPro" id="IPR052905">
    <property type="entry name" value="LD-transpeptidase_YkuD-like"/>
</dbReference>